<evidence type="ECO:0000313" key="3">
    <source>
        <dbReference type="Proteomes" id="UP001271723"/>
    </source>
</evidence>
<evidence type="ECO:0000256" key="1">
    <source>
        <dbReference type="SAM" id="MobiDB-lite"/>
    </source>
</evidence>
<reference evidence="2 3" key="1">
    <citation type="journal article" date="2023" name="Microb. Genom.">
        <title>Mesoterricola silvestris gen. nov., sp. nov., Mesoterricola sediminis sp. nov., Geothrix oryzae sp. nov., Geothrix edaphica sp. nov., Geothrix rubra sp. nov., and Geothrix limicola sp. nov., six novel members of Acidobacteriota isolated from soils.</title>
        <authorList>
            <person name="Weisberg A.J."/>
            <person name="Pearce E."/>
            <person name="Kramer C.G."/>
            <person name="Chang J.H."/>
            <person name="Clarke C.R."/>
        </authorList>
    </citation>
    <scope>NUCLEOTIDE SEQUENCE [LARGE SCALE GENOMIC DNA]</scope>
    <source>
        <strain evidence="2 3">NRRL_B-2795</strain>
    </source>
</reference>
<dbReference type="Proteomes" id="UP001271723">
    <property type="component" value="Unassembled WGS sequence"/>
</dbReference>
<dbReference type="RefSeq" id="WP_319216950.1">
    <property type="nucleotide sequence ID" value="NZ_JARAVY010000032.1"/>
</dbReference>
<dbReference type="EMBL" id="JARAVY010000032">
    <property type="protein sequence ID" value="MDX2915635.1"/>
    <property type="molecule type" value="Genomic_DNA"/>
</dbReference>
<gene>
    <name evidence="2" type="ORF">PV517_44090</name>
</gene>
<sequence length="89" mass="8937">MPPPRSPRSPHAAAAPRPPASAAPRAATDTARALTGSGDAAPSPQLRLVEPAAPLEAPPALGALARLAELRPDLPGLSHDAHRAVVSPL</sequence>
<keyword evidence="3" id="KW-1185">Reference proteome</keyword>
<evidence type="ECO:0000313" key="2">
    <source>
        <dbReference type="EMBL" id="MDX2915635.1"/>
    </source>
</evidence>
<name>A0ABU4LIK4_9ACTN</name>
<accession>A0ABU4LIK4</accession>
<proteinExistence type="predicted"/>
<organism evidence="2 3">
    <name type="scientific">Streptomyces griseiscabiei</name>
    <dbReference type="NCBI Taxonomy" id="2993540"/>
    <lineage>
        <taxon>Bacteria</taxon>
        <taxon>Bacillati</taxon>
        <taxon>Actinomycetota</taxon>
        <taxon>Actinomycetes</taxon>
        <taxon>Kitasatosporales</taxon>
        <taxon>Streptomycetaceae</taxon>
        <taxon>Streptomyces</taxon>
    </lineage>
</organism>
<comment type="caution">
    <text evidence="2">The sequence shown here is derived from an EMBL/GenBank/DDBJ whole genome shotgun (WGS) entry which is preliminary data.</text>
</comment>
<protein>
    <submittedName>
        <fullName evidence="2">Uncharacterized protein</fullName>
    </submittedName>
</protein>
<feature type="region of interest" description="Disordered" evidence="1">
    <location>
        <begin position="1"/>
        <end position="44"/>
    </location>
</feature>